<feature type="compositionally biased region" description="Acidic residues" evidence="2">
    <location>
        <begin position="15"/>
        <end position="43"/>
    </location>
</feature>
<comment type="caution">
    <text evidence="3">The sequence shown here is derived from an EMBL/GenBank/DDBJ whole genome shotgun (WGS) entry which is preliminary data.</text>
</comment>
<evidence type="ECO:0000313" key="3">
    <source>
        <dbReference type="EMBL" id="KAK4515603.1"/>
    </source>
</evidence>
<dbReference type="Proteomes" id="UP001304243">
    <property type="component" value="Unassembled WGS sequence"/>
</dbReference>
<feature type="coiled-coil region" evidence="1">
    <location>
        <begin position="158"/>
        <end position="185"/>
    </location>
</feature>
<keyword evidence="4" id="KW-1185">Reference proteome</keyword>
<evidence type="ECO:0000256" key="1">
    <source>
        <dbReference type="SAM" id="Coils"/>
    </source>
</evidence>
<evidence type="ECO:0000313" key="4">
    <source>
        <dbReference type="Proteomes" id="UP001304243"/>
    </source>
</evidence>
<name>A0AAN7I017_9FUNG</name>
<reference evidence="3 4" key="1">
    <citation type="submission" date="2022-11" db="EMBL/GenBank/DDBJ databases">
        <title>Mucor velutinosus strain NIH1002 WGS.</title>
        <authorList>
            <person name="Subramanian P."/>
            <person name="Mullikin J.C."/>
            <person name="Segre J.A."/>
            <person name="Zelazny A.M."/>
        </authorList>
    </citation>
    <scope>NUCLEOTIDE SEQUENCE [LARGE SCALE GENOMIC DNA]</scope>
    <source>
        <strain evidence="3 4">NIH1002</strain>
    </source>
</reference>
<organism evidence="3 4">
    <name type="scientific">Mucor velutinosus</name>
    <dbReference type="NCBI Taxonomy" id="708070"/>
    <lineage>
        <taxon>Eukaryota</taxon>
        <taxon>Fungi</taxon>
        <taxon>Fungi incertae sedis</taxon>
        <taxon>Mucoromycota</taxon>
        <taxon>Mucoromycotina</taxon>
        <taxon>Mucoromycetes</taxon>
        <taxon>Mucorales</taxon>
        <taxon>Mucorineae</taxon>
        <taxon>Mucoraceae</taxon>
        <taxon>Mucor</taxon>
    </lineage>
</organism>
<keyword evidence="1" id="KW-0175">Coiled coil</keyword>
<proteinExistence type="predicted"/>
<sequence length="512" mass="57956">MSATSSSQPLSTTDAEQDIELLDSDDSDLESVMDDELQEEEENRDLTAKEINALTSVSVMLCQSPSIKCDISSKYIKKQLYPNKRDSIPASALDCCCKIINAIKSLVPKEDFPPSIQVVWFVSVAQYSCYFPPWPYKEEREKSSVNRSSASKSDVDKVKKLSSDIKETKKQLSSLSRQLSKLQRHRMDCGNELRSWEKKHNSMNFELYKKLKDARSDYDKLYMKVLSLKSSIKQMSSEMYILNKRIHGQQVHQAAADAMPKPLAVDSNTIVQGTDPGVVTTASSVWCSSLTLFESTDRFQMLQDYSDTAASLGNGETFVKYEMTANIVDNAVLSNRRKKRKKSSVKKLQKGRATGRIRLKKLHQHLVASEVRSSATMSTFNKPKMVSFIGNWHRNTQYLRGHSTRSMKPYMSTLSTRSTVRLVDEYNSTKICCPCFKETQKQLVRDEDNRMKKNIGAIICFNPACPKRLAKQTNMNRDEQGASNIALIGFSALVSFVNKVLPPFSRVQNPDK</sequence>
<dbReference type="RefSeq" id="XP_064682269.1">
    <property type="nucleotide sequence ID" value="XM_064829767.1"/>
</dbReference>
<feature type="region of interest" description="Disordered" evidence="2">
    <location>
        <begin position="1"/>
        <end position="44"/>
    </location>
</feature>
<feature type="compositionally biased region" description="Polar residues" evidence="2">
    <location>
        <begin position="1"/>
        <end position="14"/>
    </location>
</feature>
<dbReference type="AlphaFoldDB" id="A0AAN7I017"/>
<gene>
    <name evidence="3" type="ORF">ATC70_010554</name>
</gene>
<dbReference type="GeneID" id="89954240"/>
<protein>
    <submittedName>
        <fullName evidence="3">Uncharacterized protein</fullName>
    </submittedName>
</protein>
<dbReference type="EMBL" id="JASEJX010000014">
    <property type="protein sequence ID" value="KAK4515603.1"/>
    <property type="molecule type" value="Genomic_DNA"/>
</dbReference>
<evidence type="ECO:0000256" key="2">
    <source>
        <dbReference type="SAM" id="MobiDB-lite"/>
    </source>
</evidence>
<accession>A0AAN7I017</accession>